<dbReference type="EMBL" id="CAADFI010000013">
    <property type="protein sequence ID" value="VFJ90983.1"/>
    <property type="molecule type" value="Genomic_DNA"/>
</dbReference>
<sequence length="258" mass="28736">MSPATFPILLLLSWLFPWGVFAQGESPDTQDPYSRSPHPPAREVRILLVSQNEVTLSSPLNAPILEIPFRLGDTFGEGERLVRFECARRKGELTKARAEFKIASETLKSHRELRAYDSISELEVAVSEGELQRARGGLAVARARVAKCALRAPFEGTVVREYVAPHEYVKEGEPMLEVIDLTSLEAQIYVPLFWLRRIEMGQTIHIAVDDMDLAVKAEINRMGARVDPESQMVELRARIVDPPPGLMAGMTGTTVISD</sequence>
<dbReference type="Gene3D" id="1.10.287.470">
    <property type="entry name" value="Helix hairpin bin"/>
    <property type="match status" value="1"/>
</dbReference>
<feature type="signal peptide" evidence="1">
    <location>
        <begin position="1"/>
        <end position="22"/>
    </location>
</feature>
<dbReference type="AlphaFoldDB" id="A0A450UXQ0"/>
<organism evidence="4">
    <name type="scientific">Candidatus Kentrum eta</name>
    <dbReference type="NCBI Taxonomy" id="2126337"/>
    <lineage>
        <taxon>Bacteria</taxon>
        <taxon>Pseudomonadati</taxon>
        <taxon>Pseudomonadota</taxon>
        <taxon>Gammaproteobacteria</taxon>
        <taxon>Candidatus Kentrum</taxon>
    </lineage>
</organism>
<dbReference type="PANTHER" id="PTHR30469">
    <property type="entry name" value="MULTIDRUG RESISTANCE PROTEIN MDTA"/>
    <property type="match status" value="1"/>
</dbReference>
<dbReference type="GO" id="GO:1990281">
    <property type="term" value="C:efflux pump complex"/>
    <property type="evidence" value="ECO:0007669"/>
    <property type="project" value="TreeGrafter"/>
</dbReference>
<evidence type="ECO:0000313" key="4">
    <source>
        <dbReference type="EMBL" id="VFJ97307.1"/>
    </source>
</evidence>
<keyword evidence="1" id="KW-0732">Signal</keyword>
<evidence type="ECO:0000256" key="1">
    <source>
        <dbReference type="SAM" id="SignalP"/>
    </source>
</evidence>
<reference evidence="4" key="1">
    <citation type="submission" date="2019-02" db="EMBL/GenBank/DDBJ databases">
        <authorList>
            <person name="Gruber-Vodicka R. H."/>
            <person name="Seah K. B. B."/>
        </authorList>
    </citation>
    <scope>NUCLEOTIDE SEQUENCE</scope>
    <source>
        <strain evidence="4">BECK_SA2B12</strain>
        <strain evidence="2">BECK_SA2B15</strain>
        <strain evidence="3">BECK_SA2B20</strain>
    </source>
</reference>
<dbReference type="GO" id="GO:0015562">
    <property type="term" value="F:efflux transmembrane transporter activity"/>
    <property type="evidence" value="ECO:0007669"/>
    <property type="project" value="TreeGrafter"/>
</dbReference>
<dbReference type="EMBL" id="CAADFG010000015">
    <property type="protein sequence ID" value="VFJ89455.1"/>
    <property type="molecule type" value="Genomic_DNA"/>
</dbReference>
<dbReference type="EMBL" id="CAADFJ010000012">
    <property type="protein sequence ID" value="VFJ97307.1"/>
    <property type="molecule type" value="Genomic_DNA"/>
</dbReference>
<dbReference type="Gene3D" id="2.40.30.170">
    <property type="match status" value="1"/>
</dbReference>
<name>A0A450UXQ0_9GAMM</name>
<evidence type="ECO:0000313" key="2">
    <source>
        <dbReference type="EMBL" id="VFJ89455.1"/>
    </source>
</evidence>
<accession>A0A450UXQ0</accession>
<evidence type="ECO:0000313" key="3">
    <source>
        <dbReference type="EMBL" id="VFJ90983.1"/>
    </source>
</evidence>
<protein>
    <submittedName>
        <fullName evidence="4">RND family efflux transporter, MFP subunit</fullName>
    </submittedName>
</protein>
<gene>
    <name evidence="2" type="ORF">BECKH772A_GA0070896_100155</name>
    <name evidence="3" type="ORF">BECKH772B_GA0070898_100135</name>
    <name evidence="4" type="ORF">BECKH772C_GA0070978_100125</name>
</gene>
<dbReference type="Gene3D" id="2.40.50.100">
    <property type="match status" value="1"/>
</dbReference>
<proteinExistence type="predicted"/>
<feature type="chain" id="PRO_5036354165" evidence="1">
    <location>
        <begin position="23"/>
        <end position="258"/>
    </location>
</feature>
<dbReference type="SUPFAM" id="SSF111369">
    <property type="entry name" value="HlyD-like secretion proteins"/>
    <property type="match status" value="1"/>
</dbReference>